<dbReference type="EMBL" id="SRLO01000667">
    <property type="protein sequence ID" value="TNN49155.1"/>
    <property type="molecule type" value="Genomic_DNA"/>
</dbReference>
<name>A0A4Z2G7W6_9TELE</name>
<keyword evidence="3" id="KW-1185">Reference proteome</keyword>
<proteinExistence type="predicted"/>
<feature type="signal peptide" evidence="1">
    <location>
        <begin position="1"/>
        <end position="24"/>
    </location>
</feature>
<organism evidence="2 3">
    <name type="scientific">Liparis tanakae</name>
    <name type="common">Tanaka's snailfish</name>
    <dbReference type="NCBI Taxonomy" id="230148"/>
    <lineage>
        <taxon>Eukaryota</taxon>
        <taxon>Metazoa</taxon>
        <taxon>Chordata</taxon>
        <taxon>Craniata</taxon>
        <taxon>Vertebrata</taxon>
        <taxon>Euteleostomi</taxon>
        <taxon>Actinopterygii</taxon>
        <taxon>Neopterygii</taxon>
        <taxon>Teleostei</taxon>
        <taxon>Neoteleostei</taxon>
        <taxon>Acanthomorphata</taxon>
        <taxon>Eupercaria</taxon>
        <taxon>Perciformes</taxon>
        <taxon>Cottioidei</taxon>
        <taxon>Cottales</taxon>
        <taxon>Liparidae</taxon>
        <taxon>Liparis</taxon>
    </lineage>
</organism>
<evidence type="ECO:0000256" key="1">
    <source>
        <dbReference type="SAM" id="SignalP"/>
    </source>
</evidence>
<comment type="caution">
    <text evidence="2">The sequence shown here is derived from an EMBL/GenBank/DDBJ whole genome shotgun (WGS) entry which is preliminary data.</text>
</comment>
<keyword evidence="1" id="KW-0732">Signal</keyword>
<feature type="chain" id="PRO_5021288318" description="Secreted protein" evidence="1">
    <location>
        <begin position="25"/>
        <end position="90"/>
    </location>
</feature>
<sequence>MTSVVKSLFKLLLALDELAPLGLNGYCGCLHAALNMAEESEPASRSQGRLLEGETGGGSAVCRLRHFRATSRRVECGDDGGHCNMLTSTN</sequence>
<dbReference type="Proteomes" id="UP000314294">
    <property type="component" value="Unassembled WGS sequence"/>
</dbReference>
<reference evidence="2 3" key="1">
    <citation type="submission" date="2019-03" db="EMBL/GenBank/DDBJ databases">
        <title>First draft genome of Liparis tanakae, snailfish: a comprehensive survey of snailfish specific genes.</title>
        <authorList>
            <person name="Kim W."/>
            <person name="Song I."/>
            <person name="Jeong J.-H."/>
            <person name="Kim D."/>
            <person name="Kim S."/>
            <person name="Ryu S."/>
            <person name="Song J.Y."/>
            <person name="Lee S.K."/>
        </authorList>
    </citation>
    <scope>NUCLEOTIDE SEQUENCE [LARGE SCALE GENOMIC DNA]</scope>
    <source>
        <tissue evidence="2">Muscle</tissue>
    </source>
</reference>
<accession>A0A4Z2G7W6</accession>
<gene>
    <name evidence="2" type="ORF">EYF80_040653</name>
</gene>
<protein>
    <recommendedName>
        <fullName evidence="4">Secreted protein</fullName>
    </recommendedName>
</protein>
<dbReference type="AlphaFoldDB" id="A0A4Z2G7W6"/>
<evidence type="ECO:0000313" key="3">
    <source>
        <dbReference type="Proteomes" id="UP000314294"/>
    </source>
</evidence>
<evidence type="ECO:0008006" key="4">
    <source>
        <dbReference type="Google" id="ProtNLM"/>
    </source>
</evidence>
<evidence type="ECO:0000313" key="2">
    <source>
        <dbReference type="EMBL" id="TNN49155.1"/>
    </source>
</evidence>